<accession>A0AAD2JME9</accession>
<protein>
    <submittedName>
        <fullName evidence="1">Uncharacterized protein</fullName>
    </submittedName>
</protein>
<sequence length="132" mass="15496">IKANSNFGQDDNSDYDEQGDDAALAFNVNQLCLQQPKELCQKSRAYNFQKFKDIDRNCMNQRDLDFVREQMEAIEKELFQRKAMAMKKSQKRTFLGATNGQQDMVSFSLNTETCKKSYQDTYHRKKRRKSGK</sequence>
<keyword evidence="2" id="KW-1185">Reference proteome</keyword>
<dbReference type="Proteomes" id="UP001295423">
    <property type="component" value="Unassembled WGS sequence"/>
</dbReference>
<name>A0AAD2JME9_9STRA</name>
<dbReference type="EMBL" id="CAKOGP040002189">
    <property type="protein sequence ID" value="CAJ1964475.1"/>
    <property type="molecule type" value="Genomic_DNA"/>
</dbReference>
<dbReference type="AlphaFoldDB" id="A0AAD2JME9"/>
<feature type="non-terminal residue" evidence="1">
    <location>
        <position position="1"/>
    </location>
</feature>
<comment type="caution">
    <text evidence="1">The sequence shown here is derived from an EMBL/GenBank/DDBJ whole genome shotgun (WGS) entry which is preliminary data.</text>
</comment>
<evidence type="ECO:0000313" key="1">
    <source>
        <dbReference type="EMBL" id="CAJ1964475.1"/>
    </source>
</evidence>
<reference evidence="1" key="1">
    <citation type="submission" date="2023-08" db="EMBL/GenBank/DDBJ databases">
        <authorList>
            <person name="Audoor S."/>
            <person name="Bilcke G."/>
        </authorList>
    </citation>
    <scope>NUCLEOTIDE SEQUENCE</scope>
</reference>
<organism evidence="1 2">
    <name type="scientific">Cylindrotheca closterium</name>
    <dbReference type="NCBI Taxonomy" id="2856"/>
    <lineage>
        <taxon>Eukaryota</taxon>
        <taxon>Sar</taxon>
        <taxon>Stramenopiles</taxon>
        <taxon>Ochrophyta</taxon>
        <taxon>Bacillariophyta</taxon>
        <taxon>Bacillariophyceae</taxon>
        <taxon>Bacillariophycidae</taxon>
        <taxon>Bacillariales</taxon>
        <taxon>Bacillariaceae</taxon>
        <taxon>Cylindrotheca</taxon>
    </lineage>
</organism>
<evidence type="ECO:0000313" key="2">
    <source>
        <dbReference type="Proteomes" id="UP001295423"/>
    </source>
</evidence>
<gene>
    <name evidence="1" type="ORF">CYCCA115_LOCUS20649</name>
</gene>
<proteinExistence type="predicted"/>